<keyword evidence="2" id="KW-1185">Reference proteome</keyword>
<name>A0AAE0XPE1_9GAST</name>
<dbReference type="Proteomes" id="UP001283361">
    <property type="component" value="Unassembled WGS sequence"/>
</dbReference>
<proteinExistence type="predicted"/>
<reference evidence="1" key="1">
    <citation type="journal article" date="2023" name="G3 (Bethesda)">
        <title>A reference genome for the long-term kleptoplast-retaining sea slug Elysia crispata morphotype clarki.</title>
        <authorList>
            <person name="Eastman K.E."/>
            <person name="Pendleton A.L."/>
            <person name="Shaikh M.A."/>
            <person name="Suttiyut T."/>
            <person name="Ogas R."/>
            <person name="Tomko P."/>
            <person name="Gavelis G."/>
            <person name="Widhalm J.R."/>
            <person name="Wisecaver J.H."/>
        </authorList>
    </citation>
    <scope>NUCLEOTIDE SEQUENCE</scope>
    <source>
        <strain evidence="1">ECLA1</strain>
    </source>
</reference>
<gene>
    <name evidence="1" type="ORF">RRG08_011606</name>
</gene>
<dbReference type="AlphaFoldDB" id="A0AAE0XPE1"/>
<sequence length="495" mass="55137">MEKKLNILTNEMDRLTATGSQDAQEPTRPEPVTLVSVERTPGPHGNTFTVNFTKNFPEVFYLAVVGRNKIASGFHTEDSDGVSTLSFSCDDSCEGAATVDVTFTNRAQSSEVVLELNNEGTRSLLQTDFTVPALDIQHDGDLVYDTRTDVKVKISSSSGEEMGFSDLRYSLVTFERDGAEYSTRRRDAMVGELDSKLFLRSQEKQYVISTSEHTTSGFFRLYLSFEGFSAPIVKELKVQKSLVLRPESQTGPYPEDFLKFLNTHSSSGSFTVQQSCMVGTNCTLSCSAIGPITGMQVSKLQADGENWESVEDITESVFEYSRSVDWIFRPTEDSEDMTYRCVVLSATKNISLDTNVTIVSQEFYINGSTSSIYTDEDQVGPDSGLLRINCSIMGRPVRDAGIQLVFQEPNLSRSMYARYSQHISAQIVPVRPGESVAQVAVPYDPLATPYEGFLGARCNARSDLYRHTEYDIPWSPPSSQDELHQPAAQRLNRWM</sequence>
<evidence type="ECO:0000313" key="1">
    <source>
        <dbReference type="EMBL" id="KAK3700853.1"/>
    </source>
</evidence>
<accession>A0AAE0XPE1</accession>
<evidence type="ECO:0000313" key="2">
    <source>
        <dbReference type="Proteomes" id="UP001283361"/>
    </source>
</evidence>
<dbReference type="EMBL" id="JAWDGP010007902">
    <property type="protein sequence ID" value="KAK3700853.1"/>
    <property type="molecule type" value="Genomic_DNA"/>
</dbReference>
<protein>
    <submittedName>
        <fullName evidence="1">Uncharacterized protein</fullName>
    </submittedName>
</protein>
<comment type="caution">
    <text evidence="1">The sequence shown here is derived from an EMBL/GenBank/DDBJ whole genome shotgun (WGS) entry which is preliminary data.</text>
</comment>
<organism evidence="1 2">
    <name type="scientific">Elysia crispata</name>
    <name type="common">lettuce slug</name>
    <dbReference type="NCBI Taxonomy" id="231223"/>
    <lineage>
        <taxon>Eukaryota</taxon>
        <taxon>Metazoa</taxon>
        <taxon>Spiralia</taxon>
        <taxon>Lophotrochozoa</taxon>
        <taxon>Mollusca</taxon>
        <taxon>Gastropoda</taxon>
        <taxon>Heterobranchia</taxon>
        <taxon>Euthyneura</taxon>
        <taxon>Panpulmonata</taxon>
        <taxon>Sacoglossa</taxon>
        <taxon>Placobranchoidea</taxon>
        <taxon>Plakobranchidae</taxon>
        <taxon>Elysia</taxon>
    </lineage>
</organism>